<accession>A0A645E4H4</accession>
<comment type="caution">
    <text evidence="1">The sequence shown here is derived from an EMBL/GenBank/DDBJ whole genome shotgun (WGS) entry which is preliminary data.</text>
</comment>
<reference evidence="1" key="1">
    <citation type="submission" date="2019-08" db="EMBL/GenBank/DDBJ databases">
        <authorList>
            <person name="Kucharzyk K."/>
            <person name="Murdoch R.W."/>
            <person name="Higgins S."/>
            <person name="Loffler F."/>
        </authorList>
    </citation>
    <scope>NUCLEOTIDE SEQUENCE</scope>
</reference>
<dbReference type="AlphaFoldDB" id="A0A645E4H4"/>
<sequence length="110" mass="12496">MLCHFACLRVCIFAVDFFHRTQTVGVVSVFDPEIFIFKLRQLSAVCPGIGFIADTRRIADFVISHSITVITCQLILPVRVAISIRRRLDGRAQCAVCISIFCYNIFLREL</sequence>
<dbReference type="EMBL" id="VSSQ01041961">
    <property type="protein sequence ID" value="MPM95472.1"/>
    <property type="molecule type" value="Genomic_DNA"/>
</dbReference>
<name>A0A645E4H4_9ZZZZ</name>
<organism evidence="1">
    <name type="scientific">bioreactor metagenome</name>
    <dbReference type="NCBI Taxonomy" id="1076179"/>
    <lineage>
        <taxon>unclassified sequences</taxon>
        <taxon>metagenomes</taxon>
        <taxon>ecological metagenomes</taxon>
    </lineage>
</organism>
<evidence type="ECO:0000313" key="1">
    <source>
        <dbReference type="EMBL" id="MPM95472.1"/>
    </source>
</evidence>
<proteinExistence type="predicted"/>
<gene>
    <name evidence="1" type="ORF">SDC9_142626</name>
</gene>
<protein>
    <submittedName>
        <fullName evidence="1">Uncharacterized protein</fullName>
    </submittedName>
</protein>